<proteinExistence type="predicted"/>
<dbReference type="AlphaFoldDB" id="A0A0J0XRA7"/>
<feature type="region of interest" description="Disordered" evidence="1">
    <location>
        <begin position="48"/>
        <end position="68"/>
    </location>
</feature>
<organism evidence="2 3">
    <name type="scientific">Cutaneotrichosporon oleaginosum</name>
    <dbReference type="NCBI Taxonomy" id="879819"/>
    <lineage>
        <taxon>Eukaryota</taxon>
        <taxon>Fungi</taxon>
        <taxon>Dikarya</taxon>
        <taxon>Basidiomycota</taxon>
        <taxon>Agaricomycotina</taxon>
        <taxon>Tremellomycetes</taxon>
        <taxon>Trichosporonales</taxon>
        <taxon>Trichosporonaceae</taxon>
        <taxon>Cutaneotrichosporon</taxon>
    </lineage>
</organism>
<feature type="non-terminal residue" evidence="2">
    <location>
        <position position="68"/>
    </location>
</feature>
<feature type="non-terminal residue" evidence="2">
    <location>
        <position position="1"/>
    </location>
</feature>
<sequence>VQAELELIPFVDVLFGGLLASIVVCETCKSVSHTYEGFLDLSLSMRGDDDAPARQRKRDRFRGLAHRL</sequence>
<dbReference type="InterPro" id="IPR038765">
    <property type="entry name" value="Papain-like_cys_pep_sf"/>
</dbReference>
<dbReference type="STRING" id="879819.A0A0J0XRA7"/>
<accession>A0A0J0XRA7</accession>
<protein>
    <submittedName>
        <fullName evidence="2">Uncharacterized protein</fullName>
    </submittedName>
</protein>
<evidence type="ECO:0000256" key="1">
    <source>
        <dbReference type="SAM" id="MobiDB-lite"/>
    </source>
</evidence>
<reference evidence="2 3" key="1">
    <citation type="submission" date="2015-03" db="EMBL/GenBank/DDBJ databases">
        <title>Genomics and transcriptomics of the oil-accumulating basidiomycete yeast T. oleaginosus allow insights into substrate utilization and the diverse evolutionary trajectories of mating systems in fungi.</title>
        <authorList>
            <consortium name="DOE Joint Genome Institute"/>
            <person name="Kourist R."/>
            <person name="Kracht O."/>
            <person name="Bracharz F."/>
            <person name="Lipzen A."/>
            <person name="Nolan M."/>
            <person name="Ohm R."/>
            <person name="Grigoriev I."/>
            <person name="Sun S."/>
            <person name="Heitman J."/>
            <person name="Bruck T."/>
            <person name="Nowrousian M."/>
        </authorList>
    </citation>
    <scope>NUCLEOTIDE SEQUENCE [LARGE SCALE GENOMIC DNA]</scope>
    <source>
        <strain evidence="2 3">IBC0246</strain>
    </source>
</reference>
<gene>
    <name evidence="2" type="ORF">CC85DRAFT_226517</name>
</gene>
<evidence type="ECO:0000313" key="3">
    <source>
        <dbReference type="Proteomes" id="UP000053611"/>
    </source>
</evidence>
<dbReference type="Gene3D" id="3.90.70.10">
    <property type="entry name" value="Cysteine proteinases"/>
    <property type="match status" value="1"/>
</dbReference>
<keyword evidence="3" id="KW-1185">Reference proteome</keyword>
<feature type="compositionally biased region" description="Basic residues" evidence="1">
    <location>
        <begin position="54"/>
        <end position="68"/>
    </location>
</feature>
<dbReference type="EMBL" id="KQ087193">
    <property type="protein sequence ID" value="KLT43666.1"/>
    <property type="molecule type" value="Genomic_DNA"/>
</dbReference>
<name>A0A0J0XRA7_9TREE</name>
<dbReference type="OrthoDB" id="420187at2759"/>
<dbReference type="Proteomes" id="UP000053611">
    <property type="component" value="Unassembled WGS sequence"/>
</dbReference>
<evidence type="ECO:0000313" key="2">
    <source>
        <dbReference type="EMBL" id="KLT43666.1"/>
    </source>
</evidence>
<dbReference type="SUPFAM" id="SSF54001">
    <property type="entry name" value="Cysteine proteinases"/>
    <property type="match status" value="1"/>
</dbReference>